<evidence type="ECO:0000313" key="2">
    <source>
        <dbReference type="EMBL" id="KAF0717568.1"/>
    </source>
</evidence>
<dbReference type="OrthoDB" id="76970at2759"/>
<reference evidence="2" key="2">
    <citation type="submission" date="2019-06" db="EMBL/GenBank/DDBJ databases">
        <title>Genomics analysis of Aphanomyces spp. identifies a new class of oomycete effector associated with host adaptation.</title>
        <authorList>
            <person name="Gaulin E."/>
        </authorList>
    </citation>
    <scope>NUCLEOTIDE SEQUENCE</scope>
    <source>
        <strain evidence="2">CBS 578.67</strain>
    </source>
</reference>
<organism evidence="3 4">
    <name type="scientific">Aphanomyces stellatus</name>
    <dbReference type="NCBI Taxonomy" id="120398"/>
    <lineage>
        <taxon>Eukaryota</taxon>
        <taxon>Sar</taxon>
        <taxon>Stramenopiles</taxon>
        <taxon>Oomycota</taxon>
        <taxon>Saprolegniomycetes</taxon>
        <taxon>Saprolegniales</taxon>
        <taxon>Verrucalvaceae</taxon>
        <taxon>Aphanomyces</taxon>
    </lineage>
</organism>
<evidence type="ECO:0000313" key="4">
    <source>
        <dbReference type="Proteomes" id="UP000332933"/>
    </source>
</evidence>
<keyword evidence="4" id="KW-1185">Reference proteome</keyword>
<reference evidence="3 4" key="1">
    <citation type="submission" date="2019-03" db="EMBL/GenBank/DDBJ databases">
        <authorList>
            <person name="Gaulin E."/>
            <person name="Dumas B."/>
        </authorList>
    </citation>
    <scope>NUCLEOTIDE SEQUENCE [LARGE SCALE GENOMIC DNA]</scope>
    <source>
        <strain evidence="3">CBS 568.67</strain>
    </source>
</reference>
<dbReference type="AlphaFoldDB" id="A0A485K728"/>
<sequence>MPSLEIVATHFIQVRTGNPRGPPVFFCFHRVQLIVRGCTQHYQAKAGATAHSATCAGPTEGKDIPSASMPQKMMDGGIGGHDLSAFTCDEVAFLLSTFASHDPSMDDTDEEEDGGLIHGRGIYVHVAAPLINLDDDLPSSTSDSEDLAHRPLLKAPSSTLAPRSPPHDDTTSYRCVHSDCTEAIKWPRGLCRNHGGVAKCIVRDCVRGPQTGGACINHGGGRRCKIGGCHRSVQTRGLCKTHGGGVRCGQDGCANSSQGGGFCRRHGGGKRCLAPGCAKGVQRHGYCAVHGQAKACLTVGCRRSNRGKRYCDAHRRQEKDDADDERGQ</sequence>
<dbReference type="EMBL" id="VJMH01000238">
    <property type="protein sequence ID" value="KAF0717568.1"/>
    <property type="molecule type" value="Genomic_DNA"/>
</dbReference>
<name>A0A485K728_9STRA</name>
<dbReference type="Proteomes" id="UP000332933">
    <property type="component" value="Unassembled WGS sequence"/>
</dbReference>
<accession>A0A485K728</accession>
<dbReference type="PANTHER" id="PTHR31827:SF1">
    <property type="entry name" value="EMB|CAB89363.1"/>
    <property type="match status" value="1"/>
</dbReference>
<protein>
    <submittedName>
        <fullName evidence="3">Aste57867_2225 protein</fullName>
    </submittedName>
</protein>
<dbReference type="EMBL" id="CAADRA010000238">
    <property type="protein sequence ID" value="VFT79428.1"/>
    <property type="molecule type" value="Genomic_DNA"/>
</dbReference>
<proteinExistence type="predicted"/>
<gene>
    <name evidence="3" type="primary">Aste57867_2225</name>
    <name evidence="2" type="ORF">As57867_002220</name>
    <name evidence="3" type="ORF">ASTE57867_2225</name>
</gene>
<evidence type="ECO:0000313" key="3">
    <source>
        <dbReference type="EMBL" id="VFT79428.1"/>
    </source>
</evidence>
<feature type="region of interest" description="Disordered" evidence="1">
    <location>
        <begin position="136"/>
        <end position="170"/>
    </location>
</feature>
<dbReference type="PANTHER" id="PTHR31827">
    <property type="entry name" value="EMB|CAB89363.1"/>
    <property type="match status" value="1"/>
</dbReference>
<evidence type="ECO:0000256" key="1">
    <source>
        <dbReference type="SAM" id="MobiDB-lite"/>
    </source>
</evidence>